<dbReference type="InterPro" id="IPR051908">
    <property type="entry name" value="Ribosomal_N-acetyltransferase"/>
</dbReference>
<dbReference type="Gene3D" id="3.40.630.30">
    <property type="match status" value="1"/>
</dbReference>
<dbReference type="InterPro" id="IPR016181">
    <property type="entry name" value="Acyl_CoA_acyltransferase"/>
</dbReference>
<name>A0A4Z1DGT5_9ACTN</name>
<dbReference type="EMBL" id="SRRT01000001">
    <property type="protein sequence ID" value="TGN81767.1"/>
    <property type="molecule type" value="Genomic_DNA"/>
</dbReference>
<dbReference type="GO" id="GO:0005737">
    <property type="term" value="C:cytoplasm"/>
    <property type="evidence" value="ECO:0007669"/>
    <property type="project" value="TreeGrafter"/>
</dbReference>
<proteinExistence type="predicted"/>
<organism evidence="2 3">
    <name type="scientific">Streptomyces bauhiniae</name>
    <dbReference type="NCBI Taxonomy" id="2340725"/>
    <lineage>
        <taxon>Bacteria</taxon>
        <taxon>Bacillati</taxon>
        <taxon>Actinomycetota</taxon>
        <taxon>Actinomycetes</taxon>
        <taxon>Kitasatosporales</taxon>
        <taxon>Streptomycetaceae</taxon>
        <taxon>Streptomyces</taxon>
    </lineage>
</organism>
<gene>
    <name evidence="2" type="ORF">E5083_04490</name>
</gene>
<dbReference type="PANTHER" id="PTHR43441:SF10">
    <property type="entry name" value="ACETYLTRANSFERASE"/>
    <property type="match status" value="1"/>
</dbReference>
<dbReference type="SUPFAM" id="SSF55729">
    <property type="entry name" value="Acyl-CoA N-acyltransferases (Nat)"/>
    <property type="match status" value="1"/>
</dbReference>
<accession>A0A4Z1DGT5</accession>
<evidence type="ECO:0000259" key="1">
    <source>
        <dbReference type="PROSITE" id="PS51186"/>
    </source>
</evidence>
<dbReference type="AlphaFoldDB" id="A0A4Z1DGT5"/>
<dbReference type="Proteomes" id="UP000298159">
    <property type="component" value="Unassembled WGS sequence"/>
</dbReference>
<dbReference type="FunFam" id="3.40.630.30:FF:000182">
    <property type="entry name" value="Putative acetyltransferase"/>
    <property type="match status" value="1"/>
</dbReference>
<keyword evidence="3" id="KW-1185">Reference proteome</keyword>
<dbReference type="GeneID" id="95446856"/>
<reference evidence="2 3" key="1">
    <citation type="submission" date="2019-04" db="EMBL/GenBank/DDBJ databases">
        <title>Streptomyces sp. nov. Bv016 isolated from bark of Buahinia variegata.</title>
        <authorList>
            <person name="Kanchanasin P."/>
            <person name="Tanasupawat S."/>
            <person name="Yuki M."/>
            <person name="Kudo T."/>
        </authorList>
    </citation>
    <scope>NUCLEOTIDE SEQUENCE [LARGE SCALE GENOMIC DNA]</scope>
    <source>
        <strain evidence="2 3">Bv016</strain>
    </source>
</reference>
<dbReference type="GO" id="GO:0008999">
    <property type="term" value="F:protein-N-terminal-alanine acetyltransferase activity"/>
    <property type="evidence" value="ECO:0007669"/>
    <property type="project" value="TreeGrafter"/>
</dbReference>
<evidence type="ECO:0000313" key="3">
    <source>
        <dbReference type="Proteomes" id="UP000298159"/>
    </source>
</evidence>
<protein>
    <submittedName>
        <fullName evidence="2">N-acetyltransferase</fullName>
    </submittedName>
</protein>
<evidence type="ECO:0000313" key="2">
    <source>
        <dbReference type="EMBL" id="TGN81767.1"/>
    </source>
</evidence>
<dbReference type="RefSeq" id="WP_135784240.1">
    <property type="nucleotide sequence ID" value="NZ_SRRT01000001.1"/>
</dbReference>
<dbReference type="Pfam" id="PF13302">
    <property type="entry name" value="Acetyltransf_3"/>
    <property type="match status" value="1"/>
</dbReference>
<dbReference type="GO" id="GO:1990189">
    <property type="term" value="F:protein N-terminal-serine acetyltransferase activity"/>
    <property type="evidence" value="ECO:0007669"/>
    <property type="project" value="TreeGrafter"/>
</dbReference>
<comment type="caution">
    <text evidence="2">The sequence shown here is derived from an EMBL/GenBank/DDBJ whole genome shotgun (WGS) entry which is preliminary data.</text>
</comment>
<keyword evidence="2" id="KW-0808">Transferase</keyword>
<feature type="domain" description="N-acetyltransferase" evidence="1">
    <location>
        <begin position="11"/>
        <end position="178"/>
    </location>
</feature>
<dbReference type="PANTHER" id="PTHR43441">
    <property type="entry name" value="RIBOSOMAL-PROTEIN-SERINE ACETYLTRANSFERASE"/>
    <property type="match status" value="1"/>
</dbReference>
<dbReference type="PROSITE" id="PS51186">
    <property type="entry name" value="GNAT"/>
    <property type="match status" value="1"/>
</dbReference>
<dbReference type="InterPro" id="IPR000182">
    <property type="entry name" value="GNAT_dom"/>
</dbReference>
<sequence>MYATPLGVDGAELRPMEVWHAPDFFANIDAEREFIGRHVGLPDVVPDLDGARAFLKRYADKRATDTGSLHGVWLDGTLVGGLMFRLWDNETGVAEAGCWLVPGAGGRGLVTRGMTILLDWAFGERGMHRVEWHVAPGNQPSVNVARRLGMSREGVLRENYPHRGVRTSTEVWAVLAPEWRAAREAAAHSGR</sequence>